<feature type="domain" description="YcxB-like C-terminal" evidence="2">
    <location>
        <begin position="105"/>
        <end position="155"/>
    </location>
</feature>
<dbReference type="Pfam" id="PF14317">
    <property type="entry name" value="YcxB"/>
    <property type="match status" value="1"/>
</dbReference>
<feature type="transmembrane region" description="Helical" evidence="1">
    <location>
        <begin position="31"/>
        <end position="50"/>
    </location>
</feature>
<keyword evidence="4" id="KW-1185">Reference proteome</keyword>
<keyword evidence="1" id="KW-1133">Transmembrane helix</keyword>
<dbReference type="EMBL" id="VANR01000002">
    <property type="protein sequence ID" value="TMM31107.1"/>
    <property type="molecule type" value="Genomic_DNA"/>
</dbReference>
<keyword evidence="1" id="KW-0472">Membrane</keyword>
<feature type="transmembrane region" description="Helical" evidence="1">
    <location>
        <begin position="56"/>
        <end position="75"/>
    </location>
</feature>
<name>A0A5S3N7I3_9FLAO</name>
<organism evidence="3 4">
    <name type="scientific">Polaribacter aestuariivivens</name>
    <dbReference type="NCBI Taxonomy" id="2304626"/>
    <lineage>
        <taxon>Bacteria</taxon>
        <taxon>Pseudomonadati</taxon>
        <taxon>Bacteroidota</taxon>
        <taxon>Flavobacteriia</taxon>
        <taxon>Flavobacteriales</taxon>
        <taxon>Flavobacteriaceae</taxon>
    </lineage>
</organism>
<evidence type="ECO:0000313" key="4">
    <source>
        <dbReference type="Proteomes" id="UP000307140"/>
    </source>
</evidence>
<comment type="caution">
    <text evidence="3">The sequence shown here is derived from an EMBL/GenBank/DDBJ whole genome shotgun (WGS) entry which is preliminary data.</text>
</comment>
<sequence length="178" mass="21455">MKITYHLTNSDFLEYQLYSSSKSKFHKKKRFLSRITIPILYLIIGVYFAYVKEDNIILTVFTIVSVLWFLLYPIYSKWHYKNHFKKHVEENYKNRINKSVEIIFNEGYISAKDFTSESKISGSEIKELIETKKHFFLKLKTDISIIIPKHSINDNHRFKNIINDFGVKYINELNWVWK</sequence>
<evidence type="ECO:0000259" key="2">
    <source>
        <dbReference type="Pfam" id="PF14317"/>
    </source>
</evidence>
<dbReference type="Proteomes" id="UP000307140">
    <property type="component" value="Unassembled WGS sequence"/>
</dbReference>
<evidence type="ECO:0000256" key="1">
    <source>
        <dbReference type="SAM" id="Phobius"/>
    </source>
</evidence>
<protein>
    <submittedName>
        <fullName evidence="3">YcxB family protein</fullName>
    </submittedName>
</protein>
<dbReference type="InterPro" id="IPR025588">
    <property type="entry name" value="YcxB-like_C"/>
</dbReference>
<gene>
    <name evidence="3" type="ORF">FDT66_03825</name>
</gene>
<accession>A0A5S3N7I3</accession>
<evidence type="ECO:0000313" key="3">
    <source>
        <dbReference type="EMBL" id="TMM31107.1"/>
    </source>
</evidence>
<proteinExistence type="predicted"/>
<dbReference type="OrthoDB" id="1121049at2"/>
<dbReference type="AlphaFoldDB" id="A0A5S3N7I3"/>
<reference evidence="3 4" key="1">
    <citation type="submission" date="2019-05" db="EMBL/GenBank/DDBJ databases">
        <title>Polaribacter aestuariivivens sp. nov., isolated from a tidal flat.</title>
        <authorList>
            <person name="Yoon J.-H."/>
        </authorList>
    </citation>
    <scope>NUCLEOTIDE SEQUENCE [LARGE SCALE GENOMIC DNA]</scope>
    <source>
        <strain evidence="3 4">DBTF-3</strain>
    </source>
</reference>
<keyword evidence="1" id="KW-0812">Transmembrane</keyword>